<feature type="transmembrane region" description="Helical" evidence="8">
    <location>
        <begin position="187"/>
        <end position="205"/>
    </location>
</feature>
<evidence type="ECO:0000256" key="4">
    <source>
        <dbReference type="ARBA" id="ARBA00022475"/>
    </source>
</evidence>
<dbReference type="PROSITE" id="PS51012">
    <property type="entry name" value="ABC_TM2"/>
    <property type="match status" value="1"/>
</dbReference>
<dbReference type="AlphaFoldDB" id="A0A5D4RNI0"/>
<gene>
    <name evidence="10" type="ORF">FZC83_16860</name>
</gene>
<feature type="domain" description="ABC transmembrane type-2" evidence="9">
    <location>
        <begin position="35"/>
        <end position="259"/>
    </location>
</feature>
<dbReference type="RefSeq" id="WP_148985766.1">
    <property type="nucleotide sequence ID" value="NZ_JBNILK010000005.1"/>
</dbReference>
<name>A0A5D4RNI0_9BACI</name>
<evidence type="ECO:0000256" key="6">
    <source>
        <dbReference type="ARBA" id="ARBA00022989"/>
    </source>
</evidence>
<keyword evidence="6 8" id="KW-1133">Transmembrane helix</keyword>
<accession>A0A5D4RNI0</accession>
<evidence type="ECO:0000256" key="8">
    <source>
        <dbReference type="RuleBase" id="RU361157"/>
    </source>
</evidence>
<evidence type="ECO:0000256" key="2">
    <source>
        <dbReference type="ARBA" id="ARBA00007783"/>
    </source>
</evidence>
<evidence type="ECO:0000256" key="5">
    <source>
        <dbReference type="ARBA" id="ARBA00022692"/>
    </source>
</evidence>
<keyword evidence="3 8" id="KW-0813">Transport</keyword>
<protein>
    <recommendedName>
        <fullName evidence="8">Transport permease protein</fullName>
    </recommendedName>
</protein>
<evidence type="ECO:0000256" key="3">
    <source>
        <dbReference type="ARBA" id="ARBA00022448"/>
    </source>
</evidence>
<feature type="transmembrane region" description="Helical" evidence="8">
    <location>
        <begin position="70"/>
        <end position="88"/>
    </location>
</feature>
<dbReference type="Proteomes" id="UP000322997">
    <property type="component" value="Unassembled WGS sequence"/>
</dbReference>
<sequence>MRAIFQIIKEQLTHIHLMIRLASYEIKGKYLMHYLGVLWQFLNPTIQIAVYWLIFGLGLRKGGEVNDFPFFVFLLVGIIPWFFINPSISQGSNSVFKQIKLVSKMKFPISILPSISIISNFFNFIIMIIIMEVILYFNGVYPSIYLLQFPYYLLCTLVFLYATTLLFSTISTIVRDFQSLLQSTMRILFYMSPVLWDISMMPAIFDPLIKLNPIYYLINGFRETFLYKTWFFEDLNYMVYFWIISFVTFFIGAGLHLKFKKKFIDYL</sequence>
<evidence type="ECO:0000256" key="7">
    <source>
        <dbReference type="ARBA" id="ARBA00023136"/>
    </source>
</evidence>
<reference evidence="10 11" key="1">
    <citation type="submission" date="2019-08" db="EMBL/GenBank/DDBJ databases">
        <title>Bacillus genomes from the desert of Cuatro Cienegas, Coahuila.</title>
        <authorList>
            <person name="Olmedo-Alvarez G."/>
        </authorList>
    </citation>
    <scope>NUCLEOTIDE SEQUENCE [LARGE SCALE GENOMIC DNA]</scope>
    <source>
        <strain evidence="10 11">CH108_3D</strain>
    </source>
</reference>
<feature type="transmembrane region" description="Helical" evidence="8">
    <location>
        <begin position="37"/>
        <end position="58"/>
    </location>
</feature>
<dbReference type="GO" id="GO:0005886">
    <property type="term" value="C:plasma membrane"/>
    <property type="evidence" value="ECO:0007669"/>
    <property type="project" value="UniProtKB-SubCell"/>
</dbReference>
<feature type="transmembrane region" description="Helical" evidence="8">
    <location>
        <begin position="109"/>
        <end position="137"/>
    </location>
</feature>
<organism evidence="10 11">
    <name type="scientific">Rossellomorea marisflavi</name>
    <dbReference type="NCBI Taxonomy" id="189381"/>
    <lineage>
        <taxon>Bacteria</taxon>
        <taxon>Bacillati</taxon>
        <taxon>Bacillota</taxon>
        <taxon>Bacilli</taxon>
        <taxon>Bacillales</taxon>
        <taxon>Bacillaceae</taxon>
        <taxon>Rossellomorea</taxon>
    </lineage>
</organism>
<proteinExistence type="inferred from homology"/>
<keyword evidence="7 8" id="KW-0472">Membrane</keyword>
<dbReference type="GO" id="GO:0015920">
    <property type="term" value="P:lipopolysaccharide transport"/>
    <property type="evidence" value="ECO:0007669"/>
    <property type="project" value="TreeGrafter"/>
</dbReference>
<dbReference type="InterPro" id="IPR047817">
    <property type="entry name" value="ABC2_TM_bact-type"/>
</dbReference>
<evidence type="ECO:0000313" key="11">
    <source>
        <dbReference type="Proteomes" id="UP000322997"/>
    </source>
</evidence>
<feature type="transmembrane region" description="Helical" evidence="8">
    <location>
        <begin position="149"/>
        <end position="175"/>
    </location>
</feature>
<comment type="similarity">
    <text evidence="2 8">Belongs to the ABC-2 integral membrane protein family.</text>
</comment>
<dbReference type="EMBL" id="VTEQ01000005">
    <property type="protein sequence ID" value="TYS52500.1"/>
    <property type="molecule type" value="Genomic_DNA"/>
</dbReference>
<dbReference type="PANTHER" id="PTHR30413">
    <property type="entry name" value="INNER MEMBRANE TRANSPORT PERMEASE"/>
    <property type="match status" value="1"/>
</dbReference>
<feature type="transmembrane region" description="Helical" evidence="8">
    <location>
        <begin position="237"/>
        <end position="257"/>
    </location>
</feature>
<keyword evidence="4 8" id="KW-1003">Cell membrane</keyword>
<dbReference type="Pfam" id="PF01061">
    <property type="entry name" value="ABC2_membrane"/>
    <property type="match status" value="1"/>
</dbReference>
<keyword evidence="5 8" id="KW-0812">Transmembrane</keyword>
<evidence type="ECO:0000259" key="9">
    <source>
        <dbReference type="PROSITE" id="PS51012"/>
    </source>
</evidence>
<dbReference type="GO" id="GO:0140359">
    <property type="term" value="F:ABC-type transporter activity"/>
    <property type="evidence" value="ECO:0007669"/>
    <property type="project" value="InterPro"/>
</dbReference>
<dbReference type="PANTHER" id="PTHR30413:SF10">
    <property type="entry name" value="CAPSULE POLYSACCHARIDE EXPORT INNER-MEMBRANE PROTEIN CTRC"/>
    <property type="match status" value="1"/>
</dbReference>
<comment type="subcellular location">
    <subcellularLocation>
        <location evidence="1 8">Cell membrane</location>
        <topology evidence="1 8">Multi-pass membrane protein</topology>
    </subcellularLocation>
</comment>
<evidence type="ECO:0000313" key="10">
    <source>
        <dbReference type="EMBL" id="TYS52500.1"/>
    </source>
</evidence>
<comment type="caution">
    <text evidence="10">The sequence shown here is derived from an EMBL/GenBank/DDBJ whole genome shotgun (WGS) entry which is preliminary data.</text>
</comment>
<evidence type="ECO:0000256" key="1">
    <source>
        <dbReference type="ARBA" id="ARBA00004651"/>
    </source>
</evidence>
<dbReference type="InterPro" id="IPR013525">
    <property type="entry name" value="ABC2_TM"/>
</dbReference>